<name>A0AAJ0F6N1_9PEZI</name>
<keyword evidence="2" id="KW-0472">Membrane</keyword>
<keyword evidence="2" id="KW-0812">Transmembrane</keyword>
<evidence type="ECO:0000256" key="2">
    <source>
        <dbReference type="SAM" id="Phobius"/>
    </source>
</evidence>
<proteinExistence type="predicted"/>
<dbReference type="Pfam" id="PF07985">
    <property type="entry name" value="SRR1"/>
    <property type="match status" value="1"/>
</dbReference>
<dbReference type="Proteomes" id="UP001239445">
    <property type="component" value="Unassembled WGS sequence"/>
</dbReference>
<reference evidence="4" key="1">
    <citation type="submission" date="2023-06" db="EMBL/GenBank/DDBJ databases">
        <title>Genome-scale phylogeny and comparative genomics of the fungal order Sordariales.</title>
        <authorList>
            <consortium name="Lawrence Berkeley National Laboratory"/>
            <person name="Hensen N."/>
            <person name="Bonometti L."/>
            <person name="Westerberg I."/>
            <person name="Brannstrom I.O."/>
            <person name="Guillou S."/>
            <person name="Cros-Aarteil S."/>
            <person name="Calhoun S."/>
            <person name="Haridas S."/>
            <person name="Kuo A."/>
            <person name="Mondo S."/>
            <person name="Pangilinan J."/>
            <person name="Riley R."/>
            <person name="Labutti K."/>
            <person name="Andreopoulos B."/>
            <person name="Lipzen A."/>
            <person name="Chen C."/>
            <person name="Yanf M."/>
            <person name="Daum C."/>
            <person name="Ng V."/>
            <person name="Clum A."/>
            <person name="Steindorff A."/>
            <person name="Ohm R."/>
            <person name="Martin F."/>
            <person name="Silar P."/>
            <person name="Natvig D."/>
            <person name="Lalanne C."/>
            <person name="Gautier V."/>
            <person name="Ament-Velasquez S.L."/>
            <person name="Kruys A."/>
            <person name="Hutchinson M.I."/>
            <person name="Powell A.J."/>
            <person name="Barry K."/>
            <person name="Miller A.N."/>
            <person name="Grigoriev I.V."/>
            <person name="Debuchy R."/>
            <person name="Gladieux P."/>
            <person name="Thoren M.H."/>
            <person name="Johannesson H."/>
        </authorList>
    </citation>
    <scope>NUCLEOTIDE SEQUENCE</scope>
    <source>
        <strain evidence="4">PSN4</strain>
    </source>
</reference>
<feature type="compositionally biased region" description="Basic residues" evidence="1">
    <location>
        <begin position="12"/>
        <end position="21"/>
    </location>
</feature>
<dbReference type="EMBL" id="MU839848">
    <property type="protein sequence ID" value="KAK1750299.1"/>
    <property type="molecule type" value="Genomic_DNA"/>
</dbReference>
<evidence type="ECO:0000313" key="5">
    <source>
        <dbReference type="Proteomes" id="UP001239445"/>
    </source>
</evidence>
<feature type="region of interest" description="Disordered" evidence="1">
    <location>
        <begin position="1"/>
        <end position="39"/>
    </location>
</feature>
<accession>A0AAJ0F6N1</accession>
<comment type="caution">
    <text evidence="4">The sequence shown here is derived from an EMBL/GenBank/DDBJ whole genome shotgun (WGS) entry which is preliminary data.</text>
</comment>
<protein>
    <recommendedName>
        <fullName evidence="3">SRR1-like domain-containing protein</fullName>
    </recommendedName>
</protein>
<dbReference type="PANTHER" id="PTHR42080">
    <property type="entry name" value="SRR1 DOMAIN-CONTAINING PROTEIN"/>
    <property type="match status" value="1"/>
</dbReference>
<evidence type="ECO:0000256" key="1">
    <source>
        <dbReference type="SAM" id="MobiDB-lite"/>
    </source>
</evidence>
<dbReference type="AlphaFoldDB" id="A0AAJ0F6N1"/>
<feature type="transmembrane region" description="Helical" evidence="2">
    <location>
        <begin position="170"/>
        <end position="191"/>
    </location>
</feature>
<organism evidence="4 5">
    <name type="scientific">Echria macrotheca</name>
    <dbReference type="NCBI Taxonomy" id="438768"/>
    <lineage>
        <taxon>Eukaryota</taxon>
        <taxon>Fungi</taxon>
        <taxon>Dikarya</taxon>
        <taxon>Ascomycota</taxon>
        <taxon>Pezizomycotina</taxon>
        <taxon>Sordariomycetes</taxon>
        <taxon>Sordariomycetidae</taxon>
        <taxon>Sordariales</taxon>
        <taxon>Schizotheciaceae</taxon>
        <taxon>Echria</taxon>
    </lineage>
</organism>
<feature type="compositionally biased region" description="Low complexity" evidence="1">
    <location>
        <begin position="194"/>
        <end position="226"/>
    </location>
</feature>
<evidence type="ECO:0000259" key="3">
    <source>
        <dbReference type="Pfam" id="PF07985"/>
    </source>
</evidence>
<evidence type="ECO:0000313" key="4">
    <source>
        <dbReference type="EMBL" id="KAK1750299.1"/>
    </source>
</evidence>
<gene>
    <name evidence="4" type="ORF">QBC47DRAFT_426308</name>
</gene>
<sequence length="323" mass="34867">MTSVNDEGWNQVRRKNGRKRNRAEPRQPTGIGPNPSPELSIDDIREYHNGIARDWLASDSWQALLGILMTATSPQRRPLPICKAICLGPGPFDPANGSTAIRRTAHIQTAAFVSIVSALETQLGQKIRCIIQEPGFTDVDKQFCQDDLGFLVVDTPEAFSMVDENTLIKWIIIVLASLFIIVPIAIGTGLADGSTNSTTTSHPTSSPTSSSSTSSSVTSSASPTPTHVASNNTLYYVPGSTKTFLQVCGIDYSGNGEATDLTYVYTGSMADCMNTCATYDKCTGCGWGPLPGDLGPPHRCWLKKDLRGAHEARDDYCFGILQM</sequence>
<feature type="region of interest" description="Disordered" evidence="1">
    <location>
        <begin position="193"/>
        <end position="226"/>
    </location>
</feature>
<dbReference type="InterPro" id="IPR012942">
    <property type="entry name" value="SRR1-like"/>
</dbReference>
<keyword evidence="5" id="KW-1185">Reference proteome</keyword>
<dbReference type="PANTHER" id="PTHR42080:SF1">
    <property type="entry name" value="SRR1-LIKE DOMAIN-CONTAINING PROTEIN"/>
    <property type="match status" value="1"/>
</dbReference>
<keyword evidence="2" id="KW-1133">Transmembrane helix</keyword>
<feature type="domain" description="SRR1-like" evidence="3">
    <location>
        <begin position="78"/>
        <end position="168"/>
    </location>
</feature>